<feature type="region of interest" description="Disordered" evidence="1">
    <location>
        <begin position="208"/>
        <end position="431"/>
    </location>
</feature>
<comment type="caution">
    <text evidence="2">The sequence shown here is derived from an EMBL/GenBank/DDBJ whole genome shotgun (WGS) entry which is preliminary data.</text>
</comment>
<protein>
    <submittedName>
        <fullName evidence="2">Uncharacterized protein</fullName>
    </submittedName>
</protein>
<feature type="compositionally biased region" description="Polar residues" evidence="1">
    <location>
        <begin position="397"/>
        <end position="412"/>
    </location>
</feature>
<dbReference type="Proteomes" id="UP000249324">
    <property type="component" value="Unassembled WGS sequence"/>
</dbReference>
<feature type="compositionally biased region" description="Low complexity" evidence="1">
    <location>
        <begin position="331"/>
        <end position="349"/>
    </location>
</feature>
<name>A0ABD6F9B6_9PSEU</name>
<accession>A0ABD6F9B6</accession>
<reference evidence="2 3" key="1">
    <citation type="journal article" date="2021" name="BMC Genomics">
        <title>Genome-resolved metagenome and metatranscriptome analyses of thermophilic composting reveal key bacterial players and their metabolic interactions.</title>
        <authorList>
            <person name="Braga L.P.P."/>
            <person name="Pereira R.V."/>
            <person name="Martins L.F."/>
            <person name="Moura L.M.S."/>
            <person name="Sanchez F.B."/>
            <person name="Patane J.S.L."/>
            <person name="da Silva A.M."/>
            <person name="Setubal J.C."/>
        </authorList>
    </citation>
    <scope>NUCLEOTIDE SEQUENCE [LARGE SCALE GENOMIC DNA]</scope>
    <source>
        <strain evidence="2">ZC4RG45</strain>
    </source>
</reference>
<gene>
    <name evidence="2" type="ORF">DIU77_000290</name>
</gene>
<organism evidence="2 3">
    <name type="scientific">Thermocrispum agreste</name>
    <dbReference type="NCBI Taxonomy" id="37925"/>
    <lineage>
        <taxon>Bacteria</taxon>
        <taxon>Bacillati</taxon>
        <taxon>Actinomycetota</taxon>
        <taxon>Actinomycetes</taxon>
        <taxon>Pseudonocardiales</taxon>
        <taxon>Pseudonocardiaceae</taxon>
        <taxon>Thermocrispum</taxon>
    </lineage>
</organism>
<evidence type="ECO:0000256" key="1">
    <source>
        <dbReference type="SAM" id="MobiDB-lite"/>
    </source>
</evidence>
<evidence type="ECO:0000313" key="2">
    <source>
        <dbReference type="EMBL" id="MFO7190672.1"/>
    </source>
</evidence>
<dbReference type="AlphaFoldDB" id="A0ABD6F9B6"/>
<feature type="compositionally biased region" description="Low complexity" evidence="1">
    <location>
        <begin position="373"/>
        <end position="387"/>
    </location>
</feature>
<feature type="compositionally biased region" description="Polar residues" evidence="1">
    <location>
        <begin position="300"/>
        <end position="310"/>
    </location>
</feature>
<feature type="compositionally biased region" description="Basic and acidic residues" evidence="1">
    <location>
        <begin position="215"/>
        <end position="224"/>
    </location>
</feature>
<feature type="region of interest" description="Disordered" evidence="1">
    <location>
        <begin position="447"/>
        <end position="467"/>
    </location>
</feature>
<dbReference type="EMBL" id="QGUI02000002">
    <property type="protein sequence ID" value="MFO7190672.1"/>
    <property type="molecule type" value="Genomic_DNA"/>
</dbReference>
<proteinExistence type="predicted"/>
<evidence type="ECO:0000313" key="3">
    <source>
        <dbReference type="Proteomes" id="UP000249324"/>
    </source>
</evidence>
<sequence>MVEGNEPAALSLRLHRVLLGLAGRLDDTALSQARRLAARARTGEAAELIGGALIAGDIPVRPEEQRELATVLTASGAEEWFATQLRVGDVPPMEHRFSTTDAVAMGVAEALEVVVQRMPDVRGVYVVWRNTVAGTTPGPIPQRVVLAEVGPEGSAVATAYRMDSALRRAGIPAVVEVLEADAPWPEYHRQAVRAAIRVAGATGAGYDTYSGYEPSYRDDRRETAGDAMSSVPETASHEYPSWPSVPEHGSESAATEASPHDSGSALWPSHGESLGGGSAAASAASRPSSRENVDVPAQYGESSWTAQPSETGAADTRNDGDLEPGELFWPQADASVSQSAASVTTVQAAEPAEDEDDGVPPETRAEQTSEMSAAEQEALRAALAETAEPSDERAENSAEQTTVTADSVNAPTRVTEPAVAFPPKDLDNPRLSERDRELLRELHEELAKREQQSAQVRLNGWDPGMPR</sequence>